<proteinExistence type="predicted"/>
<name>A0A0F3PHT5_RICRH</name>
<sequence length="97" mass="10105">MKQKWLQDVLSQAAAQAVANGDVSYGGVVVVAHAVASVAPVALLVLPADPEEDAEEVIAVPAVAAPLAPAPVVINMKDVGVVPCLRWKKLYILVQKL</sequence>
<evidence type="ECO:0000313" key="1">
    <source>
        <dbReference type="EMBL" id="KJV79491.1"/>
    </source>
</evidence>
<organism evidence="1 2">
    <name type="scientific">Rickettsia rhipicephali str. Ect</name>
    <dbReference type="NCBI Taxonomy" id="1359199"/>
    <lineage>
        <taxon>Bacteria</taxon>
        <taxon>Pseudomonadati</taxon>
        <taxon>Pseudomonadota</taxon>
        <taxon>Alphaproteobacteria</taxon>
        <taxon>Rickettsiales</taxon>
        <taxon>Rickettsiaceae</taxon>
        <taxon>Rickettsieae</taxon>
        <taxon>Rickettsia</taxon>
        <taxon>spotted fever group</taxon>
    </lineage>
</organism>
<comment type="caution">
    <text evidence="1">The sequence shown here is derived from an EMBL/GenBank/DDBJ whole genome shotgun (WGS) entry which is preliminary data.</text>
</comment>
<dbReference type="PATRIC" id="fig|1359199.3.peg.420"/>
<evidence type="ECO:0000313" key="2">
    <source>
        <dbReference type="Proteomes" id="UP000033591"/>
    </source>
</evidence>
<accession>A0A0F3PHT5</accession>
<gene>
    <name evidence="1" type="ORF">RMAECT_0428</name>
</gene>
<dbReference type="Proteomes" id="UP000033591">
    <property type="component" value="Unassembled WGS sequence"/>
</dbReference>
<dbReference type="AlphaFoldDB" id="A0A0F3PHT5"/>
<dbReference type="RefSeq" id="WP_231288554.1">
    <property type="nucleotide sequence ID" value="NZ_LAOC01000001.1"/>
</dbReference>
<protein>
    <submittedName>
        <fullName evidence="1">Uncharacterized protein</fullName>
    </submittedName>
</protein>
<reference evidence="1 2" key="1">
    <citation type="submission" date="2015-01" db="EMBL/GenBank/DDBJ databases">
        <title>Genome Sequencing of Rickettsiales.</title>
        <authorList>
            <person name="Daugherty S.C."/>
            <person name="Su Q."/>
            <person name="Abolude K."/>
            <person name="Beier-Sexton M."/>
            <person name="Carlyon J.A."/>
            <person name="Carter R."/>
            <person name="Day N.P."/>
            <person name="Dumler S.J."/>
            <person name="Dyachenko V."/>
            <person name="Godinez A."/>
            <person name="Kurtti T.J."/>
            <person name="Lichay M."/>
            <person name="Mullins K.E."/>
            <person name="Ott S."/>
            <person name="Pappas-Brown V."/>
            <person name="Paris D.H."/>
            <person name="Patel P."/>
            <person name="Richards A.L."/>
            <person name="Sadzewicz L."/>
            <person name="Sears K."/>
            <person name="Seidman D."/>
            <person name="Sengamalay N."/>
            <person name="Stenos J."/>
            <person name="Tallon L.J."/>
            <person name="Vincent G."/>
            <person name="Fraser C.M."/>
            <person name="Munderloh U."/>
            <person name="Dunning-Hotopp J.C."/>
        </authorList>
    </citation>
    <scope>NUCLEOTIDE SEQUENCE [LARGE SCALE GENOMIC DNA]</scope>
    <source>
        <strain evidence="1 2">Ect</strain>
    </source>
</reference>
<dbReference type="EMBL" id="LAOC01000001">
    <property type="protein sequence ID" value="KJV79491.1"/>
    <property type="molecule type" value="Genomic_DNA"/>
</dbReference>